<feature type="transmembrane region" description="Helical" evidence="2">
    <location>
        <begin position="366"/>
        <end position="389"/>
    </location>
</feature>
<protein>
    <submittedName>
        <fullName evidence="4">DedA family protein</fullName>
    </submittedName>
</protein>
<proteinExistence type="inferred from homology"/>
<sequence length="433" mass="49526">MSHLITLFEQHSYLILFSGIILELLAIPISAEIIMSYAGYFVYQGKMNYVLALLTAFISTGAGITMTYWIGRIGGYRLIERYGKYVHLGPERYQKTAAWFERSGSKLLVFAYFLPGVRHFAGYVSGSSRMSFQTFIIPAYIGAILWGSCFITLGKLLGPKWETLHQAASKYLIIFLLVLAVLLAGYLLFRFYKIQIKNFFIHWLMRLTNRFRTIRATEIFLTCLTSVLIGFVILMFGLAQDYLANDVAQFNQIAEYVVYTAFYMDWMKKLFIFQQPAAIAGLIVLTLLVIWLKNQNRLLEYLLLSVSILGGAPFREFIMEAFSILRTIGFKGKFHSADFPDLNAAMMIIIYGTCIFLLIRHSNTHYVTIAAPLFGLLLLIGLAIVNIKWTSVLPSDIVGGYVYGGVWMFFNFLLFELFRLVIERIKGERLNKK</sequence>
<dbReference type="EMBL" id="MOEA01000004">
    <property type="protein sequence ID" value="OIK19751.1"/>
    <property type="molecule type" value="Genomic_DNA"/>
</dbReference>
<feature type="transmembrane region" description="Helical" evidence="2">
    <location>
        <begin position="169"/>
        <end position="189"/>
    </location>
</feature>
<evidence type="ECO:0000256" key="1">
    <source>
        <dbReference type="ARBA" id="ARBA00010792"/>
    </source>
</evidence>
<keyword evidence="2" id="KW-1133">Transmembrane helix</keyword>
<organism evidence="4 5">
    <name type="scientific">Bacillus amyloliquefaciens</name>
    <name type="common">Bacillus velezensis</name>
    <dbReference type="NCBI Taxonomy" id="1390"/>
    <lineage>
        <taxon>Bacteria</taxon>
        <taxon>Bacillati</taxon>
        <taxon>Bacillota</taxon>
        <taxon>Bacilli</taxon>
        <taxon>Bacillales</taxon>
        <taxon>Bacillaceae</taxon>
        <taxon>Bacillus</taxon>
        <taxon>Bacillus amyloliquefaciens group</taxon>
    </lineage>
</organism>
<keyword evidence="2" id="KW-0812">Transmembrane</keyword>
<evidence type="ECO:0000259" key="3">
    <source>
        <dbReference type="Pfam" id="PF09335"/>
    </source>
</evidence>
<feature type="transmembrane region" description="Helical" evidence="2">
    <location>
        <begin position="12"/>
        <end position="43"/>
    </location>
</feature>
<feature type="domain" description="VTT" evidence="3">
    <location>
        <begin position="32"/>
        <end position="155"/>
    </location>
</feature>
<dbReference type="PANTHER" id="PTHR42709">
    <property type="entry name" value="ALKALINE PHOSPHATASE LIKE PROTEIN"/>
    <property type="match status" value="1"/>
</dbReference>
<name>A0AAP7TA28_BACAM</name>
<evidence type="ECO:0000313" key="4">
    <source>
        <dbReference type="EMBL" id="OIK19751.1"/>
    </source>
</evidence>
<feature type="transmembrane region" description="Helical" evidence="2">
    <location>
        <begin position="301"/>
        <end position="322"/>
    </location>
</feature>
<evidence type="ECO:0000313" key="5">
    <source>
        <dbReference type="Proteomes" id="UP000180036"/>
    </source>
</evidence>
<dbReference type="InterPro" id="IPR032816">
    <property type="entry name" value="VTT_dom"/>
</dbReference>
<feature type="transmembrane region" description="Helical" evidence="2">
    <location>
        <begin position="401"/>
        <end position="422"/>
    </location>
</feature>
<dbReference type="RefSeq" id="WP_071348256.1">
    <property type="nucleotide sequence ID" value="NZ_MOEA01000004.1"/>
</dbReference>
<feature type="transmembrane region" description="Helical" evidence="2">
    <location>
        <begin position="219"/>
        <end position="239"/>
    </location>
</feature>
<accession>A0AAP7TA28</accession>
<feature type="transmembrane region" description="Helical" evidence="2">
    <location>
        <begin position="49"/>
        <end position="71"/>
    </location>
</feature>
<comment type="caution">
    <text evidence="4">The sequence shown here is derived from an EMBL/GenBank/DDBJ whole genome shotgun (WGS) entry which is preliminary data.</text>
</comment>
<keyword evidence="2" id="KW-0472">Membrane</keyword>
<gene>
    <name evidence="4" type="ORF">BKP66_15575</name>
</gene>
<dbReference type="AlphaFoldDB" id="A0AAP7TA28"/>
<comment type="similarity">
    <text evidence="1">Belongs to the DedA family.</text>
</comment>
<dbReference type="Proteomes" id="UP000180036">
    <property type="component" value="Unassembled WGS sequence"/>
</dbReference>
<feature type="transmembrane region" description="Helical" evidence="2">
    <location>
        <begin position="135"/>
        <end position="157"/>
    </location>
</feature>
<dbReference type="GO" id="GO:0005886">
    <property type="term" value="C:plasma membrane"/>
    <property type="evidence" value="ECO:0007669"/>
    <property type="project" value="TreeGrafter"/>
</dbReference>
<feature type="transmembrane region" description="Helical" evidence="2">
    <location>
        <begin position="272"/>
        <end position="292"/>
    </location>
</feature>
<feature type="transmembrane region" description="Helical" evidence="2">
    <location>
        <begin position="342"/>
        <end position="359"/>
    </location>
</feature>
<evidence type="ECO:0000256" key="2">
    <source>
        <dbReference type="SAM" id="Phobius"/>
    </source>
</evidence>
<dbReference type="Pfam" id="PF09335">
    <property type="entry name" value="VTT_dom"/>
    <property type="match status" value="1"/>
</dbReference>
<dbReference type="PANTHER" id="PTHR42709:SF9">
    <property type="entry name" value="ALKALINE PHOSPHATASE LIKE PROTEIN"/>
    <property type="match status" value="1"/>
</dbReference>
<reference evidence="4 5" key="1">
    <citation type="submission" date="2016-10" db="EMBL/GenBank/DDBJ databases">
        <authorList>
            <person name="Marach S."/>
            <person name="Prathuangwong S."/>
            <person name="Takikawa Y."/>
            <person name="Dohra H."/>
        </authorList>
    </citation>
    <scope>NUCLEOTIDE SEQUENCE [LARGE SCALE GENOMIC DNA]</scope>
    <source>
        <strain evidence="4 5">K2</strain>
    </source>
</reference>
<dbReference type="InterPro" id="IPR051311">
    <property type="entry name" value="DedA_domain"/>
</dbReference>